<proteinExistence type="predicted"/>
<evidence type="ECO:0000256" key="3">
    <source>
        <dbReference type="ARBA" id="ARBA00022679"/>
    </source>
</evidence>
<comment type="caution">
    <text evidence="5">The sequence shown here is derived from an EMBL/GenBank/DDBJ whole genome shotgun (WGS) entry which is preliminary data.</text>
</comment>
<keyword evidence="2" id="KW-0328">Glycosyltransferase</keyword>
<protein>
    <recommendedName>
        <fullName evidence="1">D-inositol 3-phosphate glycosyltransferase</fullName>
    </recommendedName>
</protein>
<dbReference type="EMBL" id="PPXC01000003">
    <property type="protein sequence ID" value="POH74595.1"/>
    <property type="molecule type" value="Genomic_DNA"/>
</dbReference>
<dbReference type="PANTHER" id="PTHR45947">
    <property type="entry name" value="SULFOQUINOVOSYL TRANSFERASE SQD2"/>
    <property type="match status" value="1"/>
</dbReference>
<accession>A0A2S3ZZ83</accession>
<dbReference type="InterPro" id="IPR050194">
    <property type="entry name" value="Glycosyltransferase_grp1"/>
</dbReference>
<dbReference type="PANTHER" id="PTHR45947:SF3">
    <property type="entry name" value="SULFOQUINOVOSYL TRANSFERASE SQD2"/>
    <property type="match status" value="1"/>
</dbReference>
<feature type="domain" description="Glycosyltransferase subfamily 4-like N-terminal" evidence="4">
    <location>
        <begin position="43"/>
        <end position="188"/>
    </location>
</feature>
<dbReference type="Proteomes" id="UP000237061">
    <property type="component" value="Unassembled WGS sequence"/>
</dbReference>
<dbReference type="InterPro" id="IPR028098">
    <property type="entry name" value="Glyco_trans_4-like_N"/>
</dbReference>
<dbReference type="SUPFAM" id="SSF53756">
    <property type="entry name" value="UDP-Glycosyltransferase/glycogen phosphorylase"/>
    <property type="match status" value="1"/>
</dbReference>
<dbReference type="GO" id="GO:0016757">
    <property type="term" value="F:glycosyltransferase activity"/>
    <property type="evidence" value="ECO:0007669"/>
    <property type="project" value="UniProtKB-KW"/>
</dbReference>
<reference evidence="5 6" key="1">
    <citation type="submission" date="2018-01" db="EMBL/GenBank/DDBJ databases">
        <title>Arthrobacter sp. nov., from glaciers in China.</title>
        <authorList>
            <person name="Liu Q."/>
            <person name="Xin Y.-H."/>
        </authorList>
    </citation>
    <scope>NUCLEOTIDE SEQUENCE [LARGE SCALE GENOMIC DNA]</scope>
    <source>
        <strain evidence="5 6">HLT2-12-2</strain>
    </source>
</reference>
<dbReference type="AlphaFoldDB" id="A0A2S3ZZ83"/>
<evidence type="ECO:0000313" key="5">
    <source>
        <dbReference type="EMBL" id="POH74595.1"/>
    </source>
</evidence>
<evidence type="ECO:0000256" key="1">
    <source>
        <dbReference type="ARBA" id="ARBA00021292"/>
    </source>
</evidence>
<keyword evidence="6" id="KW-1185">Reference proteome</keyword>
<dbReference type="GO" id="GO:1901137">
    <property type="term" value="P:carbohydrate derivative biosynthetic process"/>
    <property type="evidence" value="ECO:0007669"/>
    <property type="project" value="UniProtKB-ARBA"/>
</dbReference>
<dbReference type="Pfam" id="PF13692">
    <property type="entry name" value="Glyco_trans_1_4"/>
    <property type="match status" value="1"/>
</dbReference>
<dbReference type="Pfam" id="PF13439">
    <property type="entry name" value="Glyco_transf_4"/>
    <property type="match status" value="1"/>
</dbReference>
<name>A0A2S3ZZ83_ARTGL</name>
<keyword evidence="3 5" id="KW-0808">Transferase</keyword>
<evidence type="ECO:0000256" key="2">
    <source>
        <dbReference type="ARBA" id="ARBA00022676"/>
    </source>
</evidence>
<dbReference type="Gene3D" id="3.40.50.2000">
    <property type="entry name" value="Glycogen Phosphorylase B"/>
    <property type="match status" value="2"/>
</dbReference>
<gene>
    <name evidence="5" type="ORF">CVS27_05095</name>
</gene>
<evidence type="ECO:0000259" key="4">
    <source>
        <dbReference type="Pfam" id="PF13439"/>
    </source>
</evidence>
<sequence>MGRRYLPCHWQGVTKNVRVLVFTTWFPDSENQATAPFNLKHVQAIAAQHDVRVIHVRLGGSGDVISENYGAVPVTRIPLSPRRPLGYLAMARQLWAALWQTDVLHTMAFSSAVIAAPVQAFKRTRWVHTEHWSGMANPASVSKLWVVFSPLRYVLKLPDAVTAVSAAQADQLSRFARGGRVEVVPNVVQGPDALATRQGMPDGAPRLVGVGGLIARKRPMLALEALRLVRAGGLDATLTLVGDGPLRAELESAAAAANLGGKFTITGLVAPDQVSAALRAADLFILPSSHETFCVSAAEAVAAGLPAIVTDLPAVRDFLTVRNSVLVAGDSAEDFAAGIHDALAKFSQVSPATISGTIASRYAPRVIADKFSAVYARVRGAGG</sequence>
<organism evidence="5 6">
    <name type="scientific">Arthrobacter glacialis</name>
    <dbReference type="NCBI Taxonomy" id="1664"/>
    <lineage>
        <taxon>Bacteria</taxon>
        <taxon>Bacillati</taxon>
        <taxon>Actinomycetota</taxon>
        <taxon>Actinomycetes</taxon>
        <taxon>Micrococcales</taxon>
        <taxon>Micrococcaceae</taxon>
        <taxon>Arthrobacter</taxon>
    </lineage>
</organism>
<evidence type="ECO:0000313" key="6">
    <source>
        <dbReference type="Proteomes" id="UP000237061"/>
    </source>
</evidence>